<dbReference type="Pfam" id="PF05257">
    <property type="entry name" value="CHAP"/>
    <property type="match status" value="1"/>
</dbReference>
<gene>
    <name evidence="4" type="ORF">J2S55_009744</name>
</gene>
<name>A0ABT9RM95_9ACTN</name>
<comment type="caution">
    <text evidence="4">The sequence shown here is derived from an EMBL/GenBank/DDBJ whole genome shotgun (WGS) entry which is preliminary data.</text>
</comment>
<dbReference type="InterPro" id="IPR036365">
    <property type="entry name" value="PGBD-like_sf"/>
</dbReference>
<evidence type="ECO:0008006" key="6">
    <source>
        <dbReference type="Google" id="ProtNLM"/>
    </source>
</evidence>
<protein>
    <recommendedName>
        <fullName evidence="6">CHAP domain-containing protein</fullName>
    </recommendedName>
</protein>
<dbReference type="EMBL" id="JAUSRB010000004">
    <property type="protein sequence ID" value="MDP9870406.1"/>
    <property type="molecule type" value="Genomic_DNA"/>
</dbReference>
<feature type="domain" description="Peptidase C51" evidence="3">
    <location>
        <begin position="42"/>
        <end position="129"/>
    </location>
</feature>
<evidence type="ECO:0000313" key="4">
    <source>
        <dbReference type="EMBL" id="MDP9870406.1"/>
    </source>
</evidence>
<proteinExistence type="predicted"/>
<evidence type="ECO:0000259" key="2">
    <source>
        <dbReference type="Pfam" id="PF01471"/>
    </source>
</evidence>
<keyword evidence="5" id="KW-1185">Reference proteome</keyword>
<evidence type="ECO:0000259" key="3">
    <source>
        <dbReference type="Pfam" id="PF05257"/>
    </source>
</evidence>
<dbReference type="Gene3D" id="1.10.101.10">
    <property type="entry name" value="PGBD-like superfamily/PGBD"/>
    <property type="match status" value="1"/>
</dbReference>
<accession>A0ABT9RM95</accession>
<evidence type="ECO:0000256" key="1">
    <source>
        <dbReference type="SAM" id="MobiDB-lite"/>
    </source>
</evidence>
<dbReference type="Pfam" id="PF01471">
    <property type="entry name" value="PG_binding_1"/>
    <property type="match status" value="1"/>
</dbReference>
<dbReference type="SUPFAM" id="SSF47090">
    <property type="entry name" value="PGBD-like"/>
    <property type="match status" value="1"/>
</dbReference>
<dbReference type="InterPro" id="IPR002477">
    <property type="entry name" value="Peptidoglycan-bd-like"/>
</dbReference>
<dbReference type="InterPro" id="IPR036366">
    <property type="entry name" value="PGBDSf"/>
</dbReference>
<dbReference type="Proteomes" id="UP001230426">
    <property type="component" value="Unassembled WGS sequence"/>
</dbReference>
<dbReference type="RefSeq" id="WP_306876313.1">
    <property type="nucleotide sequence ID" value="NZ_JAUSRB010000004.1"/>
</dbReference>
<feature type="region of interest" description="Disordered" evidence="1">
    <location>
        <begin position="167"/>
        <end position="203"/>
    </location>
</feature>
<reference evidence="4 5" key="1">
    <citation type="submission" date="2023-07" db="EMBL/GenBank/DDBJ databases">
        <title>Sequencing the genomes of 1000 actinobacteria strains.</title>
        <authorList>
            <person name="Klenk H.-P."/>
        </authorList>
    </citation>
    <scope>NUCLEOTIDE SEQUENCE [LARGE SCALE GENOMIC DNA]</scope>
    <source>
        <strain evidence="4 5">DSM 44109</strain>
    </source>
</reference>
<feature type="compositionally biased region" description="Polar residues" evidence="1">
    <location>
        <begin position="190"/>
        <end position="200"/>
    </location>
</feature>
<organism evidence="4 5">
    <name type="scientific">Streptosporangium brasiliense</name>
    <dbReference type="NCBI Taxonomy" id="47480"/>
    <lineage>
        <taxon>Bacteria</taxon>
        <taxon>Bacillati</taxon>
        <taxon>Actinomycetota</taxon>
        <taxon>Actinomycetes</taxon>
        <taxon>Streptosporangiales</taxon>
        <taxon>Streptosporangiaceae</taxon>
        <taxon>Streptosporangium</taxon>
    </lineage>
</organism>
<dbReference type="InterPro" id="IPR007921">
    <property type="entry name" value="CHAP_dom"/>
</dbReference>
<feature type="domain" description="Peptidoglycan binding-like" evidence="2">
    <location>
        <begin position="201"/>
        <end position="254"/>
    </location>
</feature>
<sequence>MSFTAEQLIRVAKSYEGYAEKNGATKFGQWYGDRQKNSAFDKAAWCDMFVVYCAHEAGGEEAVDIVGEYAYTPHHAAWFARNGRWGAKPTLGAIGFIDWSGTKIISAIDHVVIVLGTDARGRVVTIEGNTADQVAIRYRDRSLFVGFGYPKYAKAGAPIPPPVATKPVGRPAAGDSAPKFPLAPDDWFSQARNSGKTKPNNGVRRLQARLKERGWSIEVDGRYGPKTAQVVRAFQDEHRLSVDGAVGRLTWAALWNAPIS</sequence>
<evidence type="ECO:0000313" key="5">
    <source>
        <dbReference type="Proteomes" id="UP001230426"/>
    </source>
</evidence>